<accession>A0A0J6VYT5</accession>
<organism evidence="1 2">
    <name type="scientific">Mycolicibacterium chlorophenolicum</name>
    <dbReference type="NCBI Taxonomy" id="37916"/>
    <lineage>
        <taxon>Bacteria</taxon>
        <taxon>Bacillati</taxon>
        <taxon>Actinomycetota</taxon>
        <taxon>Actinomycetes</taxon>
        <taxon>Mycobacteriales</taxon>
        <taxon>Mycobacteriaceae</taxon>
        <taxon>Mycolicibacterium</taxon>
    </lineage>
</organism>
<evidence type="ECO:0000313" key="2">
    <source>
        <dbReference type="Proteomes" id="UP000036513"/>
    </source>
</evidence>
<dbReference type="STRING" id="37916.MCHLDSM_03508"/>
<reference evidence="1 2" key="1">
    <citation type="journal article" date="2015" name="Genome Biol. Evol.">
        <title>Characterization of Three Mycobacterium spp. with Potential Use in Bioremediation by Genome Sequencing and Comparative Genomics.</title>
        <authorList>
            <person name="Das S."/>
            <person name="Pettersson B.M."/>
            <person name="Behra P.R."/>
            <person name="Ramesh M."/>
            <person name="Dasgupta S."/>
            <person name="Bhattacharya A."/>
            <person name="Kirsebom L.A."/>
        </authorList>
    </citation>
    <scope>NUCLEOTIDE SEQUENCE [LARGE SCALE GENOMIC DNA]</scope>
    <source>
        <strain evidence="1 2">DSM 43826</strain>
    </source>
</reference>
<proteinExistence type="predicted"/>
<dbReference type="Proteomes" id="UP000036513">
    <property type="component" value="Unassembled WGS sequence"/>
</dbReference>
<sequence>MNEAYELRRQGRSNVIVNEERRNGKWMRGVF</sequence>
<keyword evidence="2" id="KW-1185">Reference proteome</keyword>
<name>A0A0J6VYT5_9MYCO</name>
<dbReference type="AlphaFoldDB" id="A0A0J6VYT5"/>
<evidence type="ECO:0000313" key="1">
    <source>
        <dbReference type="EMBL" id="KMO75289.1"/>
    </source>
</evidence>
<protein>
    <submittedName>
        <fullName evidence="1">Uncharacterized protein</fullName>
    </submittedName>
</protein>
<dbReference type="EMBL" id="JYNL01000030">
    <property type="protein sequence ID" value="KMO75289.1"/>
    <property type="molecule type" value="Genomic_DNA"/>
</dbReference>
<comment type="caution">
    <text evidence="1">The sequence shown here is derived from an EMBL/GenBank/DDBJ whole genome shotgun (WGS) entry which is preliminary data.</text>
</comment>
<dbReference type="PATRIC" id="fig|37916.4.peg.3442"/>
<gene>
    <name evidence="1" type="ORF">MCHLDSM_03508</name>
</gene>